<proteinExistence type="predicted"/>
<dbReference type="Proteomes" id="UP000663874">
    <property type="component" value="Unassembled WGS sequence"/>
</dbReference>
<sequence length="57" mass="6032">MFKSAVILSQQSNITIDGKLIEWHSVQTSGNEIDAISETCKVLCVSNIVGIVGPGLS</sequence>
<evidence type="ECO:0000313" key="2">
    <source>
        <dbReference type="Proteomes" id="UP000663874"/>
    </source>
</evidence>
<dbReference type="AlphaFoldDB" id="A0A820MR09"/>
<dbReference type="EMBL" id="CAJOBE010057437">
    <property type="protein sequence ID" value="CAF4376247.1"/>
    <property type="molecule type" value="Genomic_DNA"/>
</dbReference>
<name>A0A820MR09_9BILA</name>
<evidence type="ECO:0000313" key="1">
    <source>
        <dbReference type="EMBL" id="CAF4376247.1"/>
    </source>
</evidence>
<reference evidence="1" key="1">
    <citation type="submission" date="2021-02" db="EMBL/GenBank/DDBJ databases">
        <authorList>
            <person name="Nowell W R."/>
        </authorList>
    </citation>
    <scope>NUCLEOTIDE SEQUENCE</scope>
</reference>
<accession>A0A820MR09</accession>
<comment type="caution">
    <text evidence="1">The sequence shown here is derived from an EMBL/GenBank/DDBJ whole genome shotgun (WGS) entry which is preliminary data.</text>
</comment>
<organism evidence="1 2">
    <name type="scientific">Rotaria sordida</name>
    <dbReference type="NCBI Taxonomy" id="392033"/>
    <lineage>
        <taxon>Eukaryota</taxon>
        <taxon>Metazoa</taxon>
        <taxon>Spiralia</taxon>
        <taxon>Gnathifera</taxon>
        <taxon>Rotifera</taxon>
        <taxon>Eurotatoria</taxon>
        <taxon>Bdelloidea</taxon>
        <taxon>Philodinida</taxon>
        <taxon>Philodinidae</taxon>
        <taxon>Rotaria</taxon>
    </lineage>
</organism>
<gene>
    <name evidence="1" type="ORF">FNK824_LOCUS43157</name>
</gene>
<feature type="non-terminal residue" evidence="1">
    <location>
        <position position="57"/>
    </location>
</feature>
<protein>
    <submittedName>
        <fullName evidence="1">Uncharacterized protein</fullName>
    </submittedName>
</protein>